<dbReference type="EMBL" id="BQKE01000002">
    <property type="protein sequence ID" value="GJM63327.1"/>
    <property type="molecule type" value="Genomic_DNA"/>
</dbReference>
<keyword evidence="1" id="KW-0732">Signal</keyword>
<dbReference type="InterPro" id="IPR025347">
    <property type="entry name" value="DUF4251"/>
</dbReference>
<protein>
    <recommendedName>
        <fullName evidence="4">DUF4251 domain-containing protein</fullName>
    </recommendedName>
</protein>
<keyword evidence="3" id="KW-1185">Reference proteome</keyword>
<gene>
    <name evidence="2" type="ORF">PEDI_38790</name>
</gene>
<evidence type="ECO:0000313" key="2">
    <source>
        <dbReference type="EMBL" id="GJM63327.1"/>
    </source>
</evidence>
<evidence type="ECO:0000256" key="1">
    <source>
        <dbReference type="SAM" id="SignalP"/>
    </source>
</evidence>
<dbReference type="Proteomes" id="UP001310022">
    <property type="component" value="Unassembled WGS sequence"/>
</dbReference>
<organism evidence="2 3">
    <name type="scientific">Persicobacter diffluens</name>
    <dbReference type="NCBI Taxonomy" id="981"/>
    <lineage>
        <taxon>Bacteria</taxon>
        <taxon>Pseudomonadati</taxon>
        <taxon>Bacteroidota</taxon>
        <taxon>Cytophagia</taxon>
        <taxon>Cytophagales</taxon>
        <taxon>Persicobacteraceae</taxon>
        <taxon>Persicobacter</taxon>
    </lineage>
</organism>
<name>A0AAN5AM04_9BACT</name>
<proteinExistence type="predicted"/>
<dbReference type="RefSeq" id="WP_338238506.1">
    <property type="nucleotide sequence ID" value="NZ_BQKE01000002.1"/>
</dbReference>
<sequence length="201" mass="22674">MKTLSRLLAVIVVLVVSSMSFAEKLEGEKEKESKLSRREIRKLERKKRREAARLAEEYQAAMTDMMIQNKNFVLETDRLYDRYGNSVNVNSSTNYVSVVEDRAVLQLAFEEIPAGLNGLGGVTCVGKVNKYEFKQEENGSYWVSYSLFGPNGTFDVSMSVLPNGSATANIRGNWGEALKYQGRIVPSAKTRTYEGHQDYTF</sequence>
<feature type="signal peptide" evidence="1">
    <location>
        <begin position="1"/>
        <end position="22"/>
    </location>
</feature>
<reference evidence="2 3" key="1">
    <citation type="submission" date="2021-12" db="EMBL/GenBank/DDBJ databases">
        <title>Genome sequencing of bacteria with rrn-lacking chromosome and rrn-plasmid.</title>
        <authorList>
            <person name="Anda M."/>
            <person name="Iwasaki W."/>
        </authorList>
    </citation>
    <scope>NUCLEOTIDE SEQUENCE [LARGE SCALE GENOMIC DNA]</scope>
    <source>
        <strain evidence="2 3">NBRC 15940</strain>
    </source>
</reference>
<dbReference type="Gene3D" id="2.40.128.410">
    <property type="match status" value="1"/>
</dbReference>
<comment type="caution">
    <text evidence="2">The sequence shown here is derived from an EMBL/GenBank/DDBJ whole genome shotgun (WGS) entry which is preliminary data.</text>
</comment>
<evidence type="ECO:0000313" key="3">
    <source>
        <dbReference type="Proteomes" id="UP001310022"/>
    </source>
</evidence>
<evidence type="ECO:0008006" key="4">
    <source>
        <dbReference type="Google" id="ProtNLM"/>
    </source>
</evidence>
<dbReference type="Pfam" id="PF14059">
    <property type="entry name" value="DUF4251"/>
    <property type="match status" value="1"/>
</dbReference>
<dbReference type="AlphaFoldDB" id="A0AAN5AM04"/>
<accession>A0AAN5AM04</accession>
<feature type="chain" id="PRO_5042882552" description="DUF4251 domain-containing protein" evidence="1">
    <location>
        <begin position="23"/>
        <end position="201"/>
    </location>
</feature>